<dbReference type="InterPro" id="IPR000073">
    <property type="entry name" value="AB_hydrolase_1"/>
</dbReference>
<evidence type="ECO:0000256" key="2">
    <source>
        <dbReference type="ARBA" id="ARBA00004370"/>
    </source>
</evidence>
<feature type="region of interest" description="Disordered" evidence="5">
    <location>
        <begin position="239"/>
        <end position="261"/>
    </location>
</feature>
<evidence type="ECO:0000259" key="6">
    <source>
        <dbReference type="Pfam" id="PF12697"/>
    </source>
</evidence>
<accession>A0A918QCR1</accession>
<evidence type="ECO:0000256" key="5">
    <source>
        <dbReference type="SAM" id="MobiDB-lite"/>
    </source>
</evidence>
<dbReference type="SUPFAM" id="SSF53474">
    <property type="entry name" value="alpha/beta-Hydrolases"/>
    <property type="match status" value="1"/>
</dbReference>
<dbReference type="PANTHER" id="PTHR48182:SF2">
    <property type="entry name" value="PROTEIN SERAC1"/>
    <property type="match status" value="1"/>
</dbReference>
<evidence type="ECO:0000256" key="3">
    <source>
        <dbReference type="ARBA" id="ARBA00022824"/>
    </source>
</evidence>
<sequence length="829" mass="90436">MSVDTISLGVVFVHGLFSSEKTWDPFARLLASDEELASITVKRLGYASPKLRHFRPDRRTADYNDLAGRLKTFLRYEMSTHDRLVLVGHSQGGLVVQRYLAQMINEGRGKELTRIRSVMLFACPNDGSDFMLPLRRAWWRRNPQVCALAPLNPDVKDTQRTVLNQIVRAEATGSSSCRIPFWVFGGDADNIVPRASAQGVFPDVFTLPGDHSTIIRPTSHQDAAYVVLRKHLLDAQRQEDPAAPDTVALSPSPIEPPLGPWGDSAKANRILDVLPPCADWLKTLRTQHFFVVSGRINRLFHEAADAFRNDPLEFNDLELRQAATDCSQAVMKLSEALIDLLFADRVDSGAFEVLPAKEREDAWTFVLSKHQRGKDEQRLHTLRDAFFHSYDALLCLLNERMLAPEQAAAFTATNSPSLFADSPTAGDAIAPKLRVGQGLPRYERELGMAYEQLQSAGLGAPTAEAYLSGVTAVQHFANSDTSGHGWALVLRNGRAMAVSELLWNALVSAGRSAADSDPLAAVGYPTAAGTDPAVLGPDIQRIALEGGSWGPGSLVLAQHCWRWEPKVGLGFNLTRSAMNWTAAQPAPQLRIRVVVTLPWDTPPDAITTARRRDLQAGLRLSRLALTVATLSLSRGAQLPLDHWNPGPHRNAIDSISYSATIATSDGRQALTGAVMASLPNAPQSSETVTCAEVTIQDTAAWASLLPSGTSTTLTLKEVESLLQAAWLTAANVLPAATCDITAKQWAGAPTIELRLSAEGPHDRPRPDLATLIDLSTLGPTDRSPLCEMAVTITASPMLEKTERQLLLRRALVRMLQGFGYVEADEHLFT</sequence>
<dbReference type="RefSeq" id="WP_190124149.1">
    <property type="nucleotide sequence ID" value="NZ_BMWG01000010.1"/>
</dbReference>
<comment type="caution">
    <text evidence="7">The sequence shown here is derived from an EMBL/GenBank/DDBJ whole genome shotgun (WGS) entry which is preliminary data.</text>
</comment>
<dbReference type="InterPro" id="IPR029058">
    <property type="entry name" value="AB_hydrolase_fold"/>
</dbReference>
<keyword evidence="8" id="KW-1185">Reference proteome</keyword>
<dbReference type="GO" id="GO:0016020">
    <property type="term" value="C:membrane"/>
    <property type="evidence" value="ECO:0007669"/>
    <property type="project" value="UniProtKB-SubCell"/>
</dbReference>
<dbReference type="Proteomes" id="UP000630936">
    <property type="component" value="Unassembled WGS sequence"/>
</dbReference>
<name>A0A918QCR1_9ACTN</name>
<evidence type="ECO:0000256" key="4">
    <source>
        <dbReference type="ARBA" id="ARBA00023136"/>
    </source>
</evidence>
<keyword evidence="4" id="KW-0472">Membrane</keyword>
<evidence type="ECO:0000256" key="1">
    <source>
        <dbReference type="ARBA" id="ARBA00004240"/>
    </source>
</evidence>
<comment type="subcellular location">
    <subcellularLocation>
        <location evidence="1">Endoplasmic reticulum</location>
    </subcellularLocation>
    <subcellularLocation>
        <location evidence="2">Membrane</location>
    </subcellularLocation>
</comment>
<dbReference type="EMBL" id="BMWG01000010">
    <property type="protein sequence ID" value="GGZ38827.1"/>
    <property type="molecule type" value="Genomic_DNA"/>
</dbReference>
<dbReference type="PANTHER" id="PTHR48182">
    <property type="entry name" value="PROTEIN SERAC1"/>
    <property type="match status" value="1"/>
</dbReference>
<feature type="domain" description="AB hydrolase-1" evidence="6">
    <location>
        <begin position="10"/>
        <end position="144"/>
    </location>
</feature>
<evidence type="ECO:0000313" key="8">
    <source>
        <dbReference type="Proteomes" id="UP000630936"/>
    </source>
</evidence>
<gene>
    <name evidence="7" type="ORF">GCM10010387_36250</name>
</gene>
<reference evidence="7" key="2">
    <citation type="submission" date="2020-09" db="EMBL/GenBank/DDBJ databases">
        <authorList>
            <person name="Sun Q."/>
            <person name="Ohkuma M."/>
        </authorList>
    </citation>
    <scope>NUCLEOTIDE SEQUENCE</scope>
    <source>
        <strain evidence="7">JCM 4988</strain>
    </source>
</reference>
<reference evidence="7" key="1">
    <citation type="journal article" date="2014" name="Int. J. Syst. Evol. Microbiol.">
        <title>Complete genome sequence of Corynebacterium casei LMG S-19264T (=DSM 44701T), isolated from a smear-ripened cheese.</title>
        <authorList>
            <consortium name="US DOE Joint Genome Institute (JGI-PGF)"/>
            <person name="Walter F."/>
            <person name="Albersmeier A."/>
            <person name="Kalinowski J."/>
            <person name="Ruckert C."/>
        </authorList>
    </citation>
    <scope>NUCLEOTIDE SEQUENCE</scope>
    <source>
        <strain evidence="7">JCM 4988</strain>
    </source>
</reference>
<dbReference type="Gene3D" id="3.40.50.1820">
    <property type="entry name" value="alpha/beta hydrolase"/>
    <property type="match status" value="1"/>
</dbReference>
<dbReference type="AlphaFoldDB" id="A0A918QCR1"/>
<keyword evidence="3" id="KW-0256">Endoplasmic reticulum</keyword>
<dbReference type="Pfam" id="PF12697">
    <property type="entry name" value="Abhydrolase_6"/>
    <property type="match status" value="1"/>
</dbReference>
<organism evidence="7 8">
    <name type="scientific">Streptomyces inusitatus</name>
    <dbReference type="NCBI Taxonomy" id="68221"/>
    <lineage>
        <taxon>Bacteria</taxon>
        <taxon>Bacillati</taxon>
        <taxon>Actinomycetota</taxon>
        <taxon>Actinomycetes</taxon>
        <taxon>Kitasatosporales</taxon>
        <taxon>Streptomycetaceae</taxon>
        <taxon>Streptomyces</taxon>
    </lineage>
</organism>
<dbReference type="GO" id="GO:0003824">
    <property type="term" value="F:catalytic activity"/>
    <property type="evidence" value="ECO:0007669"/>
    <property type="project" value="UniProtKB-ARBA"/>
</dbReference>
<protein>
    <recommendedName>
        <fullName evidence="6">AB hydrolase-1 domain-containing protein</fullName>
    </recommendedName>
</protein>
<proteinExistence type="predicted"/>
<evidence type="ECO:0000313" key="7">
    <source>
        <dbReference type="EMBL" id="GGZ38827.1"/>
    </source>
</evidence>
<dbReference type="InterPro" id="IPR052374">
    <property type="entry name" value="SERAC1"/>
</dbReference>